<dbReference type="GO" id="GO:0005886">
    <property type="term" value="C:plasma membrane"/>
    <property type="evidence" value="ECO:0007669"/>
    <property type="project" value="UniProtKB-SubCell"/>
</dbReference>
<feature type="transmembrane region" description="Helical" evidence="7">
    <location>
        <begin position="397"/>
        <end position="421"/>
    </location>
</feature>
<evidence type="ECO:0000256" key="1">
    <source>
        <dbReference type="ARBA" id="ARBA00004429"/>
    </source>
</evidence>
<keyword evidence="6 7" id="KW-0472">Membrane</keyword>
<comment type="subunit">
    <text evidence="7">The complex comprises the extracytoplasmic solute receptor protein and the two transmembrane proteins.</text>
</comment>
<feature type="transmembrane region" description="Helical" evidence="7">
    <location>
        <begin position="220"/>
        <end position="236"/>
    </location>
</feature>
<dbReference type="Proteomes" id="UP001164748">
    <property type="component" value="Plasmid unnamed"/>
</dbReference>
<dbReference type="PANTHER" id="PTHR33362:SF3">
    <property type="entry name" value="SIALIC ACID TRAP TRANSPORTER PERMEASE PROTEIN SIAT"/>
    <property type="match status" value="1"/>
</dbReference>
<keyword evidence="4 7" id="KW-0812">Transmembrane</keyword>
<evidence type="ECO:0000256" key="4">
    <source>
        <dbReference type="ARBA" id="ARBA00022692"/>
    </source>
</evidence>
<gene>
    <name evidence="9" type="ORF">N8M53_14280</name>
</gene>
<evidence type="ECO:0000256" key="7">
    <source>
        <dbReference type="RuleBase" id="RU369079"/>
    </source>
</evidence>
<feature type="transmembrane region" description="Helical" evidence="7">
    <location>
        <begin position="314"/>
        <end position="344"/>
    </location>
</feature>
<dbReference type="NCBIfam" id="TIGR00786">
    <property type="entry name" value="dctM"/>
    <property type="match status" value="1"/>
</dbReference>
<evidence type="ECO:0000313" key="10">
    <source>
        <dbReference type="Proteomes" id="UP001164748"/>
    </source>
</evidence>
<keyword evidence="9" id="KW-0614">Plasmid</keyword>
<evidence type="ECO:0000313" key="9">
    <source>
        <dbReference type="EMBL" id="WBA10513.1"/>
    </source>
</evidence>
<proteinExistence type="inferred from homology"/>
<dbReference type="EMBL" id="CP114589">
    <property type="protein sequence ID" value="WBA10513.1"/>
    <property type="molecule type" value="Genomic_DNA"/>
</dbReference>
<evidence type="ECO:0000256" key="3">
    <source>
        <dbReference type="ARBA" id="ARBA00022519"/>
    </source>
</evidence>
<comment type="similarity">
    <text evidence="7">Belongs to the TRAP transporter large permease family.</text>
</comment>
<keyword evidence="7" id="KW-0813">Transport</keyword>
<dbReference type="InterPro" id="IPR010656">
    <property type="entry name" value="DctM"/>
</dbReference>
<keyword evidence="5 7" id="KW-1133">Transmembrane helix</keyword>
<dbReference type="InterPro" id="IPR004681">
    <property type="entry name" value="TRAP_DctM"/>
</dbReference>
<dbReference type="Pfam" id="PF06808">
    <property type="entry name" value="DctM"/>
    <property type="match status" value="1"/>
</dbReference>
<feature type="transmembrane region" description="Helical" evidence="7">
    <location>
        <begin position="272"/>
        <end position="294"/>
    </location>
</feature>
<keyword evidence="3 7" id="KW-0997">Cell inner membrane</keyword>
<name>A0AA47KPA9_9GAMM</name>
<keyword evidence="2" id="KW-1003">Cell membrane</keyword>
<feature type="transmembrane region" description="Helical" evidence="7">
    <location>
        <begin position="7"/>
        <end position="33"/>
    </location>
</feature>
<accession>A0AA47KPA9</accession>
<evidence type="ECO:0000259" key="8">
    <source>
        <dbReference type="Pfam" id="PF06808"/>
    </source>
</evidence>
<organism evidence="9 10">
    <name type="scientific">Salinivibrio kushneri</name>
    <dbReference type="NCBI Taxonomy" id="1908198"/>
    <lineage>
        <taxon>Bacteria</taxon>
        <taxon>Pseudomonadati</taxon>
        <taxon>Pseudomonadota</taxon>
        <taxon>Gammaproteobacteria</taxon>
        <taxon>Vibrionales</taxon>
        <taxon>Vibrionaceae</taxon>
        <taxon>Salinivibrio</taxon>
    </lineage>
</organism>
<comment type="subcellular location">
    <subcellularLocation>
        <location evidence="1 7">Cell inner membrane</location>
        <topology evidence="1 7">Multi-pass membrane protein</topology>
    </subcellularLocation>
</comment>
<feature type="transmembrane region" description="Helical" evidence="7">
    <location>
        <begin position="356"/>
        <end position="377"/>
    </location>
</feature>
<feature type="transmembrane region" description="Helical" evidence="7">
    <location>
        <begin position="111"/>
        <end position="127"/>
    </location>
</feature>
<feature type="domain" description="TRAP C4-dicarboxylate transport system permease DctM subunit" evidence="8">
    <location>
        <begin position="7"/>
        <end position="417"/>
    </location>
</feature>
<comment type="function">
    <text evidence="7">Part of the tripartite ATP-independent periplasmic (TRAP) transport system.</text>
</comment>
<dbReference type="GO" id="GO:0022857">
    <property type="term" value="F:transmembrane transporter activity"/>
    <property type="evidence" value="ECO:0007669"/>
    <property type="project" value="UniProtKB-UniRule"/>
</dbReference>
<dbReference type="AlphaFoldDB" id="A0AA47KPA9"/>
<evidence type="ECO:0000256" key="5">
    <source>
        <dbReference type="ARBA" id="ARBA00022989"/>
    </source>
</evidence>
<feature type="transmembrane region" description="Helical" evidence="7">
    <location>
        <begin position="139"/>
        <end position="164"/>
    </location>
</feature>
<dbReference type="PIRSF" id="PIRSF006066">
    <property type="entry name" value="HI0050"/>
    <property type="match status" value="1"/>
</dbReference>
<sequence length="427" mass="45655">MTTTILFVSFLLLVMIGVPIGIALGSASILTILNLPFLNIDFYVQGLVSGLDSFPLIAILLFTLTANIMSSGGISTRLLNLCQSFFGHYTGGLGVVAIMSCIFFASVSGTGSATVAAIGLTMIPMMAKSGYDKAYAGSMIATAGGIGVIIPPSVVMIVYAIVSGQSVSEMFMAGIIPGVVVGLFLLTYNFYQSKKYGYRGLSEKASWSERWQAFNSAKEALFLPFLILGGIYSGLFTPTESAAVSIAYSLLLSFFYYKELTLKSLAKMALESALLVSTVLVIVGASVSFGRILTIERIPTLITEFILGITDNTILILLCINLLLLIIGTFLETLAAIVILTPILLPVTTSIGMDPVHFGIVMVVNLAIGFVTPPLGANLFMASQVGKIRFEDLSRSIIGWVITMIAALMLITFVPELSLWLPDFMKN</sequence>
<evidence type="ECO:0000256" key="6">
    <source>
        <dbReference type="ARBA" id="ARBA00023136"/>
    </source>
</evidence>
<dbReference type="PANTHER" id="PTHR33362">
    <property type="entry name" value="SIALIC ACID TRAP TRANSPORTER PERMEASE PROTEIN SIAT-RELATED"/>
    <property type="match status" value="1"/>
</dbReference>
<feature type="transmembrane region" description="Helical" evidence="7">
    <location>
        <begin position="86"/>
        <end position="105"/>
    </location>
</feature>
<dbReference type="RefSeq" id="WP_102504827.1">
    <property type="nucleotide sequence ID" value="NZ_CP114589.1"/>
</dbReference>
<reference evidence="9" key="1">
    <citation type="submission" date="2022-09" db="EMBL/GenBank/DDBJ databases">
        <authorList>
            <person name="Li Z.-J."/>
        </authorList>
    </citation>
    <scope>NUCLEOTIDE SEQUENCE</scope>
    <source>
        <strain evidence="9">TGB11</strain>
        <plasmid evidence="9">unnamed</plasmid>
    </source>
</reference>
<protein>
    <recommendedName>
        <fullName evidence="7">TRAP transporter large permease protein</fullName>
    </recommendedName>
</protein>
<evidence type="ECO:0000256" key="2">
    <source>
        <dbReference type="ARBA" id="ARBA00022475"/>
    </source>
</evidence>
<feature type="transmembrane region" description="Helical" evidence="7">
    <location>
        <begin position="242"/>
        <end position="260"/>
    </location>
</feature>
<feature type="transmembrane region" description="Helical" evidence="7">
    <location>
        <begin position="170"/>
        <end position="191"/>
    </location>
</feature>
<geneLocation type="plasmid" evidence="9 10">
    <name>unnamed</name>
</geneLocation>
<feature type="transmembrane region" description="Helical" evidence="7">
    <location>
        <begin position="53"/>
        <end position="74"/>
    </location>
</feature>